<dbReference type="GO" id="GO:0000978">
    <property type="term" value="F:RNA polymerase II cis-regulatory region sequence-specific DNA binding"/>
    <property type="evidence" value="ECO:0007669"/>
    <property type="project" value="TreeGrafter"/>
</dbReference>
<dbReference type="GO" id="GO:0005634">
    <property type="term" value="C:nucleus"/>
    <property type="evidence" value="ECO:0007669"/>
    <property type="project" value="TreeGrafter"/>
</dbReference>
<sequence>MPICDASKSSGKNIFQKNEDKAVLPHASQQQATPGSLASHGANDGEDRAPQQLVPSESTVSWATSEEILPEVTPRPMFARHSRGKTRFKGPTHWSLLSFEFKELAPFVFGKEPDFDRTNQELRALKQFYPIRANRNYPFRSNSTIPWTKERIRSLLPPRATTDAYIELYLNTYEKTHGMLHVPMFREEMMLFWRTPSALPYEWLSQFLMMLALGCPRHERLRRSQLVESFLDGAEAYLMQSPFQAKPNFTSIRAMAMMVIAKQIDIVAFDDSGAVWSFLGLVVRLAMCLGFHRDPQWFDSMSPLEAETRKRIWTTLVFMDVQNSLETGLPLLLHPDDYDSPAPGDQLDGQNLAEDNSNTATASQHADEANDSAFQSILSKSFPHVLHIIRLVHQPLNDTTRRVVLEAEAKIRNLRQIAADTYPKYSSDDKTDTLIPPWRQLQGILLEIYFRRVLLALHQPYVMAPDAAKRYPESCWSALESALAILVLQRRLYGEAADLVSIEWFAELFKGDFFVAALFVAVGIRRKSFGTQQKTSCPGRLAEIDIASQTLEACLAIWSSKVGLSVHHFKAHLFLGVVIAATKASEVPLHLRIQEAAAATIATVRATMLQHNENDPELQPDRSWDVGARFDVGLMQGGVLPTDLTTGGLSDVNGFHAEAPMTDQFLSELFVDDPPFAWSFD</sequence>
<feature type="domain" description="Xylanolytic transcriptional activator regulatory" evidence="8">
    <location>
        <begin position="275"/>
        <end position="349"/>
    </location>
</feature>
<gene>
    <name evidence="9" type="ORF">A1O1_07144</name>
</gene>
<dbReference type="GO" id="GO:0008270">
    <property type="term" value="F:zinc ion binding"/>
    <property type="evidence" value="ECO:0007669"/>
    <property type="project" value="InterPro"/>
</dbReference>
<dbReference type="GO" id="GO:0006351">
    <property type="term" value="P:DNA-templated transcription"/>
    <property type="evidence" value="ECO:0007669"/>
    <property type="project" value="InterPro"/>
</dbReference>
<evidence type="ECO:0000313" key="9">
    <source>
        <dbReference type="EMBL" id="EXJ83521.1"/>
    </source>
</evidence>
<proteinExistence type="predicted"/>
<dbReference type="OrthoDB" id="4157664at2759"/>
<evidence type="ECO:0000313" key="10">
    <source>
        <dbReference type="Proteomes" id="UP000019484"/>
    </source>
</evidence>
<comment type="caution">
    <text evidence="9">The sequence shown here is derived from an EMBL/GenBank/DDBJ whole genome shotgun (WGS) entry which is preliminary data.</text>
</comment>
<accession>W9Y2R4</accession>
<dbReference type="SMART" id="SM00906">
    <property type="entry name" value="Fungal_trans"/>
    <property type="match status" value="1"/>
</dbReference>
<protein>
    <recommendedName>
        <fullName evidence="8">Xylanolytic transcriptional activator regulatory domain-containing protein</fullName>
    </recommendedName>
</protein>
<feature type="compositionally biased region" description="Polar residues" evidence="7">
    <location>
        <begin position="353"/>
        <end position="364"/>
    </location>
</feature>
<evidence type="ECO:0000256" key="7">
    <source>
        <dbReference type="SAM" id="MobiDB-lite"/>
    </source>
</evidence>
<dbReference type="PANTHER" id="PTHR31944:SF131">
    <property type="entry name" value="HEME-RESPONSIVE ZINC FINGER TRANSCRIPTION FACTOR HAP1"/>
    <property type="match status" value="1"/>
</dbReference>
<evidence type="ECO:0000256" key="3">
    <source>
        <dbReference type="ARBA" id="ARBA00023015"/>
    </source>
</evidence>
<dbReference type="eggNOG" id="ENOG502SDU9">
    <property type="taxonomic scope" value="Eukaryota"/>
</dbReference>
<dbReference type="Proteomes" id="UP000019484">
    <property type="component" value="Unassembled WGS sequence"/>
</dbReference>
<dbReference type="HOGENOM" id="CLU_021747_0_0_1"/>
<evidence type="ECO:0000259" key="8">
    <source>
        <dbReference type="SMART" id="SM00906"/>
    </source>
</evidence>
<dbReference type="EMBL" id="AMWN01000006">
    <property type="protein sequence ID" value="EXJ83521.1"/>
    <property type="molecule type" value="Genomic_DNA"/>
</dbReference>
<reference evidence="9 10" key="1">
    <citation type="submission" date="2013-03" db="EMBL/GenBank/DDBJ databases">
        <title>The Genome Sequence of Capronia coronata CBS 617.96.</title>
        <authorList>
            <consortium name="The Broad Institute Genomics Platform"/>
            <person name="Cuomo C."/>
            <person name="de Hoog S."/>
            <person name="Gorbushina A."/>
            <person name="Walker B."/>
            <person name="Young S.K."/>
            <person name="Zeng Q."/>
            <person name="Gargeya S."/>
            <person name="Fitzgerald M."/>
            <person name="Haas B."/>
            <person name="Abouelleil A."/>
            <person name="Allen A.W."/>
            <person name="Alvarado L."/>
            <person name="Arachchi H.M."/>
            <person name="Berlin A.M."/>
            <person name="Chapman S.B."/>
            <person name="Gainer-Dewar J."/>
            <person name="Goldberg J."/>
            <person name="Griggs A."/>
            <person name="Gujja S."/>
            <person name="Hansen M."/>
            <person name="Howarth C."/>
            <person name="Imamovic A."/>
            <person name="Ireland A."/>
            <person name="Larimer J."/>
            <person name="McCowan C."/>
            <person name="Murphy C."/>
            <person name="Pearson M."/>
            <person name="Poon T.W."/>
            <person name="Priest M."/>
            <person name="Roberts A."/>
            <person name="Saif S."/>
            <person name="Shea T."/>
            <person name="Sisk P."/>
            <person name="Sykes S."/>
            <person name="Wortman J."/>
            <person name="Nusbaum C."/>
            <person name="Birren B."/>
        </authorList>
    </citation>
    <scope>NUCLEOTIDE SEQUENCE [LARGE SCALE GENOMIC DNA]</scope>
    <source>
        <strain evidence="9 10">CBS 617.96</strain>
    </source>
</reference>
<dbReference type="STRING" id="1182541.W9Y2R4"/>
<evidence type="ECO:0000256" key="2">
    <source>
        <dbReference type="ARBA" id="ARBA00022833"/>
    </source>
</evidence>
<keyword evidence="5" id="KW-0804">Transcription</keyword>
<dbReference type="Pfam" id="PF04082">
    <property type="entry name" value="Fungal_trans"/>
    <property type="match status" value="1"/>
</dbReference>
<feature type="compositionally biased region" description="Polar residues" evidence="7">
    <location>
        <begin position="7"/>
        <end position="16"/>
    </location>
</feature>
<keyword evidence="4" id="KW-0238">DNA-binding</keyword>
<name>W9Y2R4_9EURO</name>
<dbReference type="AlphaFoldDB" id="W9Y2R4"/>
<keyword evidence="10" id="KW-1185">Reference proteome</keyword>
<organism evidence="9 10">
    <name type="scientific">Capronia coronata CBS 617.96</name>
    <dbReference type="NCBI Taxonomy" id="1182541"/>
    <lineage>
        <taxon>Eukaryota</taxon>
        <taxon>Fungi</taxon>
        <taxon>Dikarya</taxon>
        <taxon>Ascomycota</taxon>
        <taxon>Pezizomycotina</taxon>
        <taxon>Eurotiomycetes</taxon>
        <taxon>Chaetothyriomycetidae</taxon>
        <taxon>Chaetothyriales</taxon>
        <taxon>Herpotrichiellaceae</taxon>
        <taxon>Capronia</taxon>
    </lineage>
</organism>
<evidence type="ECO:0000256" key="5">
    <source>
        <dbReference type="ARBA" id="ARBA00023163"/>
    </source>
</evidence>
<evidence type="ECO:0000256" key="1">
    <source>
        <dbReference type="ARBA" id="ARBA00022723"/>
    </source>
</evidence>
<feature type="region of interest" description="Disordered" evidence="7">
    <location>
        <begin position="340"/>
        <end position="366"/>
    </location>
</feature>
<feature type="region of interest" description="Disordered" evidence="7">
    <location>
        <begin position="1"/>
        <end position="61"/>
    </location>
</feature>
<dbReference type="InterPro" id="IPR007219">
    <property type="entry name" value="XnlR_reg_dom"/>
</dbReference>
<evidence type="ECO:0000256" key="4">
    <source>
        <dbReference type="ARBA" id="ARBA00023125"/>
    </source>
</evidence>
<dbReference type="GO" id="GO:0001228">
    <property type="term" value="F:DNA-binding transcription activator activity, RNA polymerase II-specific"/>
    <property type="evidence" value="ECO:0007669"/>
    <property type="project" value="TreeGrafter"/>
</dbReference>
<dbReference type="CDD" id="cd12148">
    <property type="entry name" value="fungal_TF_MHR"/>
    <property type="match status" value="1"/>
</dbReference>
<dbReference type="InterPro" id="IPR051430">
    <property type="entry name" value="Fungal_TF_Env_Response"/>
</dbReference>
<keyword evidence="2" id="KW-0862">Zinc</keyword>
<keyword evidence="3" id="KW-0805">Transcription regulation</keyword>
<evidence type="ECO:0000256" key="6">
    <source>
        <dbReference type="ARBA" id="ARBA00023242"/>
    </source>
</evidence>
<dbReference type="PANTHER" id="PTHR31944">
    <property type="entry name" value="HEME-RESPONSIVE ZINC FINGER TRANSCRIPTION FACTOR HAP1"/>
    <property type="match status" value="1"/>
</dbReference>
<feature type="compositionally biased region" description="Polar residues" evidence="7">
    <location>
        <begin position="27"/>
        <end position="36"/>
    </location>
</feature>
<dbReference type="GeneID" id="19162006"/>
<keyword evidence="1" id="KW-0479">Metal-binding</keyword>
<keyword evidence="6" id="KW-0539">Nucleus</keyword>
<dbReference type="RefSeq" id="XP_007726207.1">
    <property type="nucleotide sequence ID" value="XM_007728017.1"/>
</dbReference>